<dbReference type="RefSeq" id="WP_235705124.1">
    <property type="nucleotide sequence ID" value="NZ_JAKGBZ010000032.1"/>
</dbReference>
<evidence type="ECO:0000313" key="4">
    <source>
        <dbReference type="Proteomes" id="UP001521209"/>
    </source>
</evidence>
<feature type="signal peptide" evidence="1">
    <location>
        <begin position="1"/>
        <end position="23"/>
    </location>
</feature>
<sequence length="84" mass="7614">MTRATSRKLLTPALLAGLALSLAACGYTPGSRALSGGAIGAGTGAIIGAATGGSPAMGALIGGGVGALGGALTNPNTVNLGPAP</sequence>
<feature type="domain" description="YMGG-like Gly-zipper" evidence="2">
    <location>
        <begin position="32"/>
        <end position="73"/>
    </location>
</feature>
<organism evidence="3 4">
    <name type="scientific">Acidiphilium iwatense</name>
    <dbReference type="NCBI Taxonomy" id="768198"/>
    <lineage>
        <taxon>Bacteria</taxon>
        <taxon>Pseudomonadati</taxon>
        <taxon>Pseudomonadota</taxon>
        <taxon>Alphaproteobacteria</taxon>
        <taxon>Acetobacterales</taxon>
        <taxon>Acidocellaceae</taxon>
        <taxon>Acidiphilium</taxon>
    </lineage>
</organism>
<dbReference type="EMBL" id="JAKGBZ010000032">
    <property type="protein sequence ID" value="MCF3947844.1"/>
    <property type="molecule type" value="Genomic_DNA"/>
</dbReference>
<dbReference type="Pfam" id="PF13441">
    <property type="entry name" value="Gly-zipper_YMGG"/>
    <property type="match status" value="1"/>
</dbReference>
<dbReference type="Proteomes" id="UP001521209">
    <property type="component" value="Unassembled WGS sequence"/>
</dbReference>
<name>A0ABS9DYS9_9PROT</name>
<evidence type="ECO:0000256" key="1">
    <source>
        <dbReference type="SAM" id="SignalP"/>
    </source>
</evidence>
<keyword evidence="4" id="KW-1185">Reference proteome</keyword>
<evidence type="ECO:0000259" key="2">
    <source>
        <dbReference type="Pfam" id="PF13441"/>
    </source>
</evidence>
<feature type="chain" id="PRO_5046427211" evidence="1">
    <location>
        <begin position="24"/>
        <end position="84"/>
    </location>
</feature>
<reference evidence="3 4" key="1">
    <citation type="submission" date="2022-01" db="EMBL/GenBank/DDBJ databases">
        <authorList>
            <person name="Won M."/>
            <person name="Kim S.-J."/>
            <person name="Kwon S.-W."/>
        </authorList>
    </citation>
    <scope>NUCLEOTIDE SEQUENCE [LARGE SCALE GENOMIC DNA]</scope>
    <source>
        <strain evidence="3 4">KCTC 23505</strain>
    </source>
</reference>
<accession>A0ABS9DYS9</accession>
<evidence type="ECO:0000313" key="3">
    <source>
        <dbReference type="EMBL" id="MCF3947844.1"/>
    </source>
</evidence>
<dbReference type="PROSITE" id="PS51257">
    <property type="entry name" value="PROKAR_LIPOPROTEIN"/>
    <property type="match status" value="1"/>
</dbReference>
<keyword evidence="1" id="KW-0732">Signal</keyword>
<gene>
    <name evidence="3" type="ORF">L2A60_14280</name>
</gene>
<protein>
    <submittedName>
        <fullName evidence="3">YMGG-like glycine zipper-containing protein</fullName>
    </submittedName>
</protein>
<comment type="caution">
    <text evidence="3">The sequence shown here is derived from an EMBL/GenBank/DDBJ whole genome shotgun (WGS) entry which is preliminary data.</text>
</comment>
<proteinExistence type="predicted"/>
<dbReference type="InterPro" id="IPR027367">
    <property type="entry name" value="Gly-zipper_YMGG"/>
</dbReference>